<evidence type="ECO:0000313" key="4">
    <source>
        <dbReference type="EMBL" id="CAH2103303.1"/>
    </source>
</evidence>
<keyword evidence="1" id="KW-0472">Membrane</keyword>
<gene>
    <name evidence="4" type="ORF">EEDITHA_LOCUS17836</name>
</gene>
<organism evidence="4 5">
    <name type="scientific">Euphydryas editha</name>
    <name type="common">Edith's checkerspot</name>
    <dbReference type="NCBI Taxonomy" id="104508"/>
    <lineage>
        <taxon>Eukaryota</taxon>
        <taxon>Metazoa</taxon>
        <taxon>Ecdysozoa</taxon>
        <taxon>Arthropoda</taxon>
        <taxon>Hexapoda</taxon>
        <taxon>Insecta</taxon>
        <taxon>Pterygota</taxon>
        <taxon>Neoptera</taxon>
        <taxon>Endopterygota</taxon>
        <taxon>Lepidoptera</taxon>
        <taxon>Glossata</taxon>
        <taxon>Ditrysia</taxon>
        <taxon>Papilionoidea</taxon>
        <taxon>Nymphalidae</taxon>
        <taxon>Nymphalinae</taxon>
        <taxon>Euphydryas</taxon>
    </lineage>
</organism>
<dbReference type="Proteomes" id="UP001153954">
    <property type="component" value="Unassembled WGS sequence"/>
</dbReference>
<dbReference type="EMBL" id="CAKOGL010000026">
    <property type="protein sequence ID" value="CAH2103303.1"/>
    <property type="molecule type" value="Genomic_DNA"/>
</dbReference>
<keyword evidence="1" id="KW-1133">Transmembrane helix</keyword>
<proteinExistence type="predicted"/>
<feature type="domain" description="Right handed beta helix" evidence="3">
    <location>
        <begin position="124"/>
        <end position="277"/>
    </location>
</feature>
<dbReference type="CDD" id="cd12087">
    <property type="entry name" value="TM_EGFR-like"/>
    <property type="match status" value="1"/>
</dbReference>
<evidence type="ECO:0000259" key="3">
    <source>
        <dbReference type="Pfam" id="PF13229"/>
    </source>
</evidence>
<dbReference type="SUPFAM" id="SSF51126">
    <property type="entry name" value="Pectin lyase-like"/>
    <property type="match status" value="1"/>
</dbReference>
<dbReference type="AlphaFoldDB" id="A0AAU9UVT1"/>
<evidence type="ECO:0000256" key="2">
    <source>
        <dbReference type="SAM" id="SignalP"/>
    </source>
</evidence>
<keyword evidence="2" id="KW-0732">Signal</keyword>
<feature type="signal peptide" evidence="2">
    <location>
        <begin position="1"/>
        <end position="19"/>
    </location>
</feature>
<dbReference type="InterPro" id="IPR039448">
    <property type="entry name" value="Beta_helix"/>
</dbReference>
<feature type="transmembrane region" description="Helical" evidence="1">
    <location>
        <begin position="378"/>
        <end position="401"/>
    </location>
</feature>
<keyword evidence="5" id="KW-1185">Reference proteome</keyword>
<reference evidence="4" key="1">
    <citation type="submission" date="2022-03" db="EMBL/GenBank/DDBJ databases">
        <authorList>
            <person name="Tunstrom K."/>
        </authorList>
    </citation>
    <scope>NUCLEOTIDE SEQUENCE</scope>
</reference>
<protein>
    <recommendedName>
        <fullName evidence="3">Right handed beta helix domain-containing protein</fullName>
    </recommendedName>
</protein>
<dbReference type="InterPro" id="IPR011050">
    <property type="entry name" value="Pectin_lyase_fold/virulence"/>
</dbReference>
<dbReference type="Gene3D" id="3.80.10.10">
    <property type="entry name" value="Ribonuclease Inhibitor"/>
    <property type="match status" value="1"/>
</dbReference>
<comment type="caution">
    <text evidence="4">The sequence shown here is derived from an EMBL/GenBank/DDBJ whole genome shotgun (WGS) entry which is preliminary data.</text>
</comment>
<dbReference type="InterPro" id="IPR032675">
    <property type="entry name" value="LRR_dom_sf"/>
</dbReference>
<keyword evidence="1" id="KW-0812">Transmembrane</keyword>
<sequence>MRRATWWLLIALLLTRTIAQRAVPTACEDNACRCDSFTRLICHCTEEYEELTLRPDGAYRIPSMATAIAIEGCKRVIFLSETIRNLIQLRTIELRNVEYVVINERALAWSPFSRDNEVDLGISIKIINSTVNEISSYAIQGQINDILISDSKMINLKPFAFSSLTGVKSIELTNNVFTNIEIQAFKKFTTANFILRGGEARTLPSRFLSDVEVTNLFRIEGVTIDTLSSLTFLVSLPKRVLIENNIIRVLEGDSFHITSRGPVTFRNNTVSAVSKGAFLGFTVDKEVLSVMGRQELLIDNSTMTDVLPSSLVYNKTTLSLRVDGLNLNVKCTCQLAGEWREVLNDQGGIVNCWYDLEAHYISVPTFVDSRCGSFKQTFWIFVIVGIVLVMLIAAIVIFFIVRRENEKRKKMQVVLPDGKTYRETEFHIVVERAELLTTDL</sequence>
<accession>A0AAU9UVT1</accession>
<feature type="chain" id="PRO_5043437648" description="Right handed beta helix domain-containing protein" evidence="2">
    <location>
        <begin position="20"/>
        <end position="440"/>
    </location>
</feature>
<evidence type="ECO:0000313" key="5">
    <source>
        <dbReference type="Proteomes" id="UP001153954"/>
    </source>
</evidence>
<dbReference type="Pfam" id="PF13229">
    <property type="entry name" value="Beta_helix"/>
    <property type="match status" value="1"/>
</dbReference>
<evidence type="ECO:0000256" key="1">
    <source>
        <dbReference type="SAM" id="Phobius"/>
    </source>
</evidence>
<name>A0AAU9UVT1_EUPED</name>